<organism evidence="3 4">
    <name type="scientific">Haloactinomyces albus</name>
    <dbReference type="NCBI Taxonomy" id="1352928"/>
    <lineage>
        <taxon>Bacteria</taxon>
        <taxon>Bacillati</taxon>
        <taxon>Actinomycetota</taxon>
        <taxon>Actinomycetes</taxon>
        <taxon>Actinopolysporales</taxon>
        <taxon>Actinopolysporaceae</taxon>
        <taxon>Haloactinomyces</taxon>
    </lineage>
</organism>
<feature type="region of interest" description="Disordered" evidence="1">
    <location>
        <begin position="34"/>
        <end position="122"/>
    </location>
</feature>
<protein>
    <submittedName>
        <fullName evidence="3">Uncharacterized protein</fullName>
    </submittedName>
</protein>
<reference evidence="3" key="1">
    <citation type="submission" date="2023-07" db="EMBL/GenBank/DDBJ databases">
        <title>Sequencing the genomes of 1000 actinobacteria strains.</title>
        <authorList>
            <person name="Klenk H.-P."/>
        </authorList>
    </citation>
    <scope>NUCLEOTIDE SEQUENCE</scope>
    <source>
        <strain evidence="3">DSM 45977</strain>
    </source>
</reference>
<comment type="caution">
    <text evidence="3">The sequence shown here is derived from an EMBL/GenBank/DDBJ whole genome shotgun (WGS) entry which is preliminary data.</text>
</comment>
<proteinExistence type="predicted"/>
<dbReference type="AlphaFoldDB" id="A0AAE4CR03"/>
<feature type="transmembrane region" description="Helical" evidence="2">
    <location>
        <begin position="6"/>
        <end position="28"/>
    </location>
</feature>
<keyword evidence="4" id="KW-1185">Reference proteome</keyword>
<gene>
    <name evidence="3" type="ORF">JOF55_003419</name>
</gene>
<feature type="compositionally biased region" description="Basic and acidic residues" evidence="1">
    <location>
        <begin position="85"/>
        <end position="95"/>
    </location>
</feature>
<accession>A0AAE4CR03</accession>
<name>A0AAE4CR03_9ACTN</name>
<keyword evidence="2" id="KW-0812">Transmembrane</keyword>
<dbReference type="EMBL" id="JAVDXW010000001">
    <property type="protein sequence ID" value="MDR7303238.1"/>
    <property type="molecule type" value="Genomic_DNA"/>
</dbReference>
<evidence type="ECO:0000313" key="3">
    <source>
        <dbReference type="EMBL" id="MDR7303238.1"/>
    </source>
</evidence>
<evidence type="ECO:0000313" key="4">
    <source>
        <dbReference type="Proteomes" id="UP001180845"/>
    </source>
</evidence>
<dbReference type="RefSeq" id="WP_310275415.1">
    <property type="nucleotide sequence ID" value="NZ_JAVDXW010000001.1"/>
</dbReference>
<sequence>MNTLAVFAVSATGGIGMIVGSLVAMCWVEQRMVGGRPRMRPRSRAAARSQPAPTRGQQISAGGAVPVGASSTTHAEASRGGPSRTAKERTQRVVRDSGAPRPDRPRQETPVSRAAGRKQGRMAMASGALAIAALACVVSQRHGSPSANTSK</sequence>
<dbReference type="Proteomes" id="UP001180845">
    <property type="component" value="Unassembled WGS sequence"/>
</dbReference>
<keyword evidence="2" id="KW-0472">Membrane</keyword>
<keyword evidence="2" id="KW-1133">Transmembrane helix</keyword>
<evidence type="ECO:0000256" key="2">
    <source>
        <dbReference type="SAM" id="Phobius"/>
    </source>
</evidence>
<evidence type="ECO:0000256" key="1">
    <source>
        <dbReference type="SAM" id="MobiDB-lite"/>
    </source>
</evidence>